<name>A0A2G6KHB5_9ACTN</name>
<evidence type="ECO:0000256" key="1">
    <source>
        <dbReference type="SAM" id="Phobius"/>
    </source>
</evidence>
<reference evidence="2 3" key="1">
    <citation type="submission" date="2017-10" db="EMBL/GenBank/DDBJ databases">
        <title>Novel microbial diversity and functional potential in the marine mammal oral microbiome.</title>
        <authorList>
            <person name="Dudek N.K."/>
            <person name="Sun C.L."/>
            <person name="Burstein D."/>
            <person name="Kantor R.S."/>
            <person name="Aliaga Goltsman D.S."/>
            <person name="Bik E.M."/>
            <person name="Thomas B.C."/>
            <person name="Banfield J.F."/>
            <person name="Relman D.A."/>
        </authorList>
    </citation>
    <scope>NUCLEOTIDE SEQUENCE [LARGE SCALE GENOMIC DNA]</scope>
    <source>
        <strain evidence="2">DOLJORAL78_61_10</strain>
    </source>
</reference>
<protein>
    <submittedName>
        <fullName evidence="2">Uncharacterized protein</fullName>
    </submittedName>
</protein>
<keyword evidence="1" id="KW-0812">Transmembrane</keyword>
<keyword evidence="1" id="KW-0472">Membrane</keyword>
<dbReference type="AlphaFoldDB" id="A0A2G6KHB5"/>
<dbReference type="EMBL" id="PDSL01000020">
    <property type="protein sequence ID" value="PIE34392.1"/>
    <property type="molecule type" value="Genomic_DNA"/>
</dbReference>
<dbReference type="Proteomes" id="UP000230914">
    <property type="component" value="Unassembled WGS sequence"/>
</dbReference>
<evidence type="ECO:0000313" key="2">
    <source>
        <dbReference type="EMBL" id="PIE34392.1"/>
    </source>
</evidence>
<comment type="caution">
    <text evidence="2">The sequence shown here is derived from an EMBL/GenBank/DDBJ whole genome shotgun (WGS) entry which is preliminary data.</text>
</comment>
<feature type="transmembrane region" description="Helical" evidence="1">
    <location>
        <begin position="45"/>
        <end position="63"/>
    </location>
</feature>
<sequence length="80" mass="8530">MPPITTLITAAQHHLYGSLRQLIGADLSDECSDDRDRGAVSLEQVLWFVAAGVSVAVIAAILWNKIQSAAEDSNIVEPGL</sequence>
<keyword evidence="1" id="KW-1133">Transmembrane helix</keyword>
<organism evidence="2 3">
    <name type="scientific">Ilumatobacter coccineus</name>
    <dbReference type="NCBI Taxonomy" id="467094"/>
    <lineage>
        <taxon>Bacteria</taxon>
        <taxon>Bacillati</taxon>
        <taxon>Actinomycetota</taxon>
        <taxon>Acidimicrobiia</taxon>
        <taxon>Acidimicrobiales</taxon>
        <taxon>Ilumatobacteraceae</taxon>
        <taxon>Ilumatobacter</taxon>
    </lineage>
</organism>
<accession>A0A2G6KHB5</accession>
<evidence type="ECO:0000313" key="3">
    <source>
        <dbReference type="Proteomes" id="UP000230914"/>
    </source>
</evidence>
<proteinExistence type="predicted"/>
<gene>
    <name evidence="2" type="ORF">CSA55_01080</name>
</gene>